<accession>A0AAN7RD86</accession>
<comment type="caution">
    <text evidence="5">The sequence shown here is derived from an EMBL/GenBank/DDBJ whole genome shotgun (WGS) entry which is preliminary data.</text>
</comment>
<protein>
    <recommendedName>
        <fullName evidence="4">Transglutaminase-like domain-containing protein</fullName>
    </recommendedName>
</protein>
<dbReference type="GO" id="GO:0005829">
    <property type="term" value="C:cytosol"/>
    <property type="evidence" value="ECO:0007669"/>
    <property type="project" value="TreeGrafter"/>
</dbReference>
<evidence type="ECO:0000259" key="4">
    <source>
        <dbReference type="Pfam" id="PF01841"/>
    </source>
</evidence>
<dbReference type="InterPro" id="IPR002931">
    <property type="entry name" value="Transglutaminase-like"/>
</dbReference>
<dbReference type="AlphaFoldDB" id="A0AAN7RD86"/>
<dbReference type="Pfam" id="PF01841">
    <property type="entry name" value="Transglut_core"/>
    <property type="match status" value="1"/>
</dbReference>
<evidence type="ECO:0000256" key="2">
    <source>
        <dbReference type="ARBA" id="ARBA00022723"/>
    </source>
</evidence>
<dbReference type="GO" id="GO:0005634">
    <property type="term" value="C:nucleus"/>
    <property type="evidence" value="ECO:0007669"/>
    <property type="project" value="TreeGrafter"/>
</dbReference>
<keyword evidence="6" id="KW-1185">Reference proteome</keyword>
<evidence type="ECO:0000313" key="6">
    <source>
        <dbReference type="Proteomes" id="UP001346149"/>
    </source>
</evidence>
<keyword evidence="3" id="KW-0862">Zinc</keyword>
<gene>
    <name evidence="5" type="ORF">SAY86_031108</name>
</gene>
<dbReference type="Proteomes" id="UP001346149">
    <property type="component" value="Unassembled WGS sequence"/>
</dbReference>
<dbReference type="PANTHER" id="PTHR12143:SF19">
    <property type="entry name" value="PEPTIDE-N(4)-(N-ACETYL-BETA-GLUCOSAMINYL)ASPARAGINE AMIDASE"/>
    <property type="match status" value="1"/>
</dbReference>
<dbReference type="SUPFAM" id="SSF54001">
    <property type="entry name" value="Cysteine proteinases"/>
    <property type="match status" value="1"/>
</dbReference>
<evidence type="ECO:0000313" key="5">
    <source>
        <dbReference type="EMBL" id="KAK4798782.1"/>
    </source>
</evidence>
<feature type="domain" description="Transglutaminase-like" evidence="4">
    <location>
        <begin position="83"/>
        <end position="143"/>
    </location>
</feature>
<dbReference type="InterPro" id="IPR050883">
    <property type="entry name" value="PNGase"/>
</dbReference>
<dbReference type="GO" id="GO:0000224">
    <property type="term" value="F:peptide-N4-(N-acetyl-beta-glucosaminyl)asparagine amidase activity"/>
    <property type="evidence" value="ECO:0007669"/>
    <property type="project" value="TreeGrafter"/>
</dbReference>
<proteinExistence type="inferred from homology"/>
<reference evidence="5 6" key="1">
    <citation type="journal article" date="2023" name="Hortic Res">
        <title>Pangenome of water caltrop reveals structural variations and asymmetric subgenome divergence after allopolyploidization.</title>
        <authorList>
            <person name="Zhang X."/>
            <person name="Chen Y."/>
            <person name="Wang L."/>
            <person name="Yuan Y."/>
            <person name="Fang M."/>
            <person name="Shi L."/>
            <person name="Lu R."/>
            <person name="Comes H.P."/>
            <person name="Ma Y."/>
            <person name="Chen Y."/>
            <person name="Huang G."/>
            <person name="Zhou Y."/>
            <person name="Zheng Z."/>
            <person name="Qiu Y."/>
        </authorList>
    </citation>
    <scope>NUCLEOTIDE SEQUENCE [LARGE SCALE GENOMIC DNA]</scope>
    <source>
        <strain evidence="5">F231</strain>
    </source>
</reference>
<organism evidence="5 6">
    <name type="scientific">Trapa natans</name>
    <name type="common">Water chestnut</name>
    <dbReference type="NCBI Taxonomy" id="22666"/>
    <lineage>
        <taxon>Eukaryota</taxon>
        <taxon>Viridiplantae</taxon>
        <taxon>Streptophyta</taxon>
        <taxon>Embryophyta</taxon>
        <taxon>Tracheophyta</taxon>
        <taxon>Spermatophyta</taxon>
        <taxon>Magnoliopsida</taxon>
        <taxon>eudicotyledons</taxon>
        <taxon>Gunneridae</taxon>
        <taxon>Pentapetalae</taxon>
        <taxon>rosids</taxon>
        <taxon>malvids</taxon>
        <taxon>Myrtales</taxon>
        <taxon>Lythraceae</taxon>
        <taxon>Trapa</taxon>
    </lineage>
</organism>
<dbReference type="Gene3D" id="3.10.620.30">
    <property type="match status" value="1"/>
</dbReference>
<dbReference type="EMBL" id="JAXQNO010000005">
    <property type="protein sequence ID" value="KAK4798782.1"/>
    <property type="molecule type" value="Genomic_DNA"/>
</dbReference>
<comment type="similarity">
    <text evidence="1">Belongs to the transglutaminase-like superfamily. PNGase family.</text>
</comment>
<evidence type="ECO:0000256" key="3">
    <source>
        <dbReference type="ARBA" id="ARBA00022833"/>
    </source>
</evidence>
<dbReference type="InterPro" id="IPR038765">
    <property type="entry name" value="Papain-like_cys_pep_sf"/>
</dbReference>
<sequence>MEQYFAGQNAKQFEEKLRPFISQIRLEGNLEPTKAEQDHAFLIQLVYWFRRSFKWDSDPRCEGCGSETINQGLDTPIPSELQYGAFRVELYSCRYCLRTTRCPRYNDPLKLLETRSGRCGEWANCFTLYCRAFGYATRLVGPFLLCGIHTRD</sequence>
<dbReference type="PANTHER" id="PTHR12143">
    <property type="entry name" value="PEPTIDE N-GLYCANASE PNGASE -RELATED"/>
    <property type="match status" value="1"/>
</dbReference>
<name>A0AAN7RD86_TRANT</name>
<dbReference type="GO" id="GO:0006516">
    <property type="term" value="P:glycoprotein catabolic process"/>
    <property type="evidence" value="ECO:0007669"/>
    <property type="project" value="TreeGrafter"/>
</dbReference>
<evidence type="ECO:0000256" key="1">
    <source>
        <dbReference type="ARBA" id="ARBA00009390"/>
    </source>
</evidence>
<keyword evidence="2" id="KW-0479">Metal-binding</keyword>
<dbReference type="GO" id="GO:0046872">
    <property type="term" value="F:metal ion binding"/>
    <property type="evidence" value="ECO:0007669"/>
    <property type="project" value="UniProtKB-KW"/>
</dbReference>